<keyword evidence="1" id="KW-0175">Coiled coil</keyword>
<accession>A0A9K3GP35</accession>
<proteinExistence type="predicted"/>
<dbReference type="EMBL" id="BDIP01006694">
    <property type="protein sequence ID" value="GIQ90809.1"/>
    <property type="molecule type" value="Genomic_DNA"/>
</dbReference>
<evidence type="ECO:0000313" key="3">
    <source>
        <dbReference type="Proteomes" id="UP000265618"/>
    </source>
</evidence>
<protein>
    <submittedName>
        <fullName evidence="2">Uncharacterized protein</fullName>
    </submittedName>
</protein>
<name>A0A9K3GP35_9EUKA</name>
<dbReference type="AlphaFoldDB" id="A0A9K3GP35"/>
<organism evidence="2 3">
    <name type="scientific">Kipferlia bialata</name>
    <dbReference type="NCBI Taxonomy" id="797122"/>
    <lineage>
        <taxon>Eukaryota</taxon>
        <taxon>Metamonada</taxon>
        <taxon>Carpediemonas-like organisms</taxon>
        <taxon>Kipferlia</taxon>
    </lineage>
</organism>
<gene>
    <name evidence="2" type="ORF">KIPB_013744</name>
</gene>
<evidence type="ECO:0000256" key="1">
    <source>
        <dbReference type="SAM" id="Coils"/>
    </source>
</evidence>
<comment type="caution">
    <text evidence="2">The sequence shown here is derived from an EMBL/GenBank/DDBJ whole genome shotgun (WGS) entry which is preliminary data.</text>
</comment>
<sequence>MNDNDQWNGFQFEFDDEERDTDRGLEQVEYQQWSQFCERTTPTRMRQFVATDVMPRELFSQLLDLVLVDSKRLGLVAYLDKCRTQVAIAGLIVGDLWAEISRSMEHIVRRNEGLQGATEFRQGAARWRQVWARYTTSLERFDEQIRRQDRVFRQLREAEAECNDMKNLVSCPRWRHLFLCTGVQ</sequence>
<feature type="non-terminal residue" evidence="2">
    <location>
        <position position="1"/>
    </location>
</feature>
<feature type="coiled-coil region" evidence="1">
    <location>
        <begin position="138"/>
        <end position="168"/>
    </location>
</feature>
<dbReference type="Proteomes" id="UP000265618">
    <property type="component" value="Unassembled WGS sequence"/>
</dbReference>
<evidence type="ECO:0000313" key="2">
    <source>
        <dbReference type="EMBL" id="GIQ90809.1"/>
    </source>
</evidence>
<keyword evidence="3" id="KW-1185">Reference proteome</keyword>
<reference evidence="2 3" key="1">
    <citation type="journal article" date="2018" name="PLoS ONE">
        <title>The draft genome of Kipferlia bialata reveals reductive genome evolution in fornicate parasites.</title>
        <authorList>
            <person name="Tanifuji G."/>
            <person name="Takabayashi S."/>
            <person name="Kume K."/>
            <person name="Takagi M."/>
            <person name="Nakayama T."/>
            <person name="Kamikawa R."/>
            <person name="Inagaki Y."/>
            <person name="Hashimoto T."/>
        </authorList>
    </citation>
    <scope>NUCLEOTIDE SEQUENCE [LARGE SCALE GENOMIC DNA]</scope>
    <source>
        <strain evidence="2">NY0173</strain>
    </source>
</reference>